<evidence type="ECO:0000313" key="7">
    <source>
        <dbReference type="EMBL" id="MBJ7593501.1"/>
    </source>
</evidence>
<dbReference type="PIRSF" id="PIRSF006815">
    <property type="entry name" value="GcvPA"/>
    <property type="match status" value="1"/>
</dbReference>
<dbReference type="NCBIfam" id="NF001696">
    <property type="entry name" value="PRK00451.1"/>
    <property type="match status" value="1"/>
</dbReference>
<organism evidence="7 8">
    <name type="scientific">Candidatus Aeolococcus gillhamiae</name>
    <dbReference type="NCBI Taxonomy" id="3127015"/>
    <lineage>
        <taxon>Bacteria</taxon>
        <taxon>Bacillati</taxon>
        <taxon>Candidatus Dormiibacterota</taxon>
        <taxon>Candidatus Dormibacteria</taxon>
        <taxon>Candidatus Aeolococcales</taxon>
        <taxon>Candidatus Aeolococcaceae</taxon>
        <taxon>Candidatus Aeolococcus</taxon>
    </lineage>
</organism>
<dbReference type="Pfam" id="PF02347">
    <property type="entry name" value="GDC-P"/>
    <property type="match status" value="1"/>
</dbReference>
<comment type="catalytic activity">
    <reaction evidence="3 4">
        <text>N(6)-[(R)-lipoyl]-L-lysyl-[glycine-cleavage complex H protein] + glycine + H(+) = N(6)-[(R)-S(8)-aminomethyldihydrolipoyl]-L-lysyl-[glycine-cleavage complex H protein] + CO2</text>
        <dbReference type="Rhea" id="RHEA:24304"/>
        <dbReference type="Rhea" id="RHEA-COMP:10494"/>
        <dbReference type="Rhea" id="RHEA-COMP:10495"/>
        <dbReference type="ChEBI" id="CHEBI:15378"/>
        <dbReference type="ChEBI" id="CHEBI:16526"/>
        <dbReference type="ChEBI" id="CHEBI:57305"/>
        <dbReference type="ChEBI" id="CHEBI:83099"/>
        <dbReference type="ChEBI" id="CHEBI:83143"/>
        <dbReference type="EC" id="1.4.4.2"/>
    </reaction>
</comment>
<evidence type="ECO:0000259" key="6">
    <source>
        <dbReference type="Pfam" id="PF02347"/>
    </source>
</evidence>
<dbReference type="PANTHER" id="PTHR42806">
    <property type="entry name" value="GLYCINE CLEAVAGE SYSTEM P-PROTEIN"/>
    <property type="match status" value="1"/>
</dbReference>
<dbReference type="GO" id="GO:0009116">
    <property type="term" value="P:nucleoside metabolic process"/>
    <property type="evidence" value="ECO:0007669"/>
    <property type="project" value="InterPro"/>
</dbReference>
<evidence type="ECO:0000256" key="4">
    <source>
        <dbReference type="HAMAP-Rule" id="MF_00712"/>
    </source>
</evidence>
<feature type="compositionally biased region" description="Basic residues" evidence="5">
    <location>
        <begin position="29"/>
        <end position="38"/>
    </location>
</feature>
<keyword evidence="2 4" id="KW-0560">Oxidoreductase</keyword>
<protein>
    <recommendedName>
        <fullName evidence="4">Probable glycine dehydrogenase (decarboxylating) subunit 1</fullName>
        <ecNumber evidence="4">1.4.4.2</ecNumber>
    </recommendedName>
    <alternativeName>
        <fullName evidence="4">Glycine cleavage system P-protein subunit 1</fullName>
    </alternativeName>
    <alternativeName>
        <fullName evidence="4">Glycine decarboxylase subunit 1</fullName>
    </alternativeName>
    <alternativeName>
        <fullName evidence="4">Glycine dehydrogenase (aminomethyl-transferring) subunit 1</fullName>
    </alternativeName>
</protein>
<comment type="similarity">
    <text evidence="4">Belongs to the GcvP family. N-terminal subunit subfamily.</text>
</comment>
<comment type="caution">
    <text evidence="7">The sequence shown here is derived from an EMBL/GenBank/DDBJ whole genome shotgun (WGS) entry which is preliminary data.</text>
</comment>
<dbReference type="Proteomes" id="UP000606991">
    <property type="component" value="Unassembled WGS sequence"/>
</dbReference>
<dbReference type="InterPro" id="IPR015421">
    <property type="entry name" value="PyrdxlP-dep_Trfase_major"/>
</dbReference>
<feature type="region of interest" description="Disordered" evidence="5">
    <location>
        <begin position="17"/>
        <end position="38"/>
    </location>
</feature>
<dbReference type="InterPro" id="IPR023010">
    <property type="entry name" value="GcvPA"/>
</dbReference>
<dbReference type="HAMAP" id="MF_00712">
    <property type="entry name" value="GcvPA"/>
    <property type="match status" value="1"/>
</dbReference>
<dbReference type="CDD" id="cd00613">
    <property type="entry name" value="GDC-P"/>
    <property type="match status" value="1"/>
</dbReference>
<name>A0A934JQ21_9BACT</name>
<evidence type="ECO:0000256" key="1">
    <source>
        <dbReference type="ARBA" id="ARBA00003788"/>
    </source>
</evidence>
<evidence type="ECO:0000256" key="2">
    <source>
        <dbReference type="ARBA" id="ARBA00023002"/>
    </source>
</evidence>
<reference evidence="7 8" key="1">
    <citation type="submission" date="2020-10" db="EMBL/GenBank/DDBJ databases">
        <title>Ca. Dormibacterota MAGs.</title>
        <authorList>
            <person name="Montgomery K."/>
        </authorList>
    </citation>
    <scope>NUCLEOTIDE SEQUENCE [LARGE SCALE GENOMIC DNA]</scope>
    <source>
        <strain evidence="7">SC8812_S17_18</strain>
    </source>
</reference>
<accession>A0A934JQ21</accession>
<dbReference type="Gene3D" id="3.90.1150.10">
    <property type="entry name" value="Aspartate Aminotransferase, domain 1"/>
    <property type="match status" value="1"/>
</dbReference>
<gene>
    <name evidence="4 7" type="primary">gcvPA</name>
    <name evidence="7" type="ORF">JF886_01350</name>
</gene>
<feature type="compositionally biased region" description="Basic and acidic residues" evidence="5">
    <location>
        <begin position="18"/>
        <end position="28"/>
    </location>
</feature>
<dbReference type="GO" id="GO:0019464">
    <property type="term" value="P:glycine decarboxylation via glycine cleavage system"/>
    <property type="evidence" value="ECO:0007669"/>
    <property type="project" value="UniProtKB-UniRule"/>
</dbReference>
<dbReference type="GO" id="GO:0004375">
    <property type="term" value="F:glycine dehydrogenase (decarboxylating) activity"/>
    <property type="evidence" value="ECO:0007669"/>
    <property type="project" value="UniProtKB-EC"/>
</dbReference>
<comment type="function">
    <text evidence="1 4">The glycine cleavage system catalyzes the degradation of glycine. The P protein binds the alpha-amino group of glycine through its pyridoxal phosphate cofactor; CO(2) is released and the remaining methylamine moiety is then transferred to the lipoamide cofactor of the H protein.</text>
</comment>
<dbReference type="PANTHER" id="PTHR42806:SF1">
    <property type="entry name" value="GLYCINE DEHYDROGENASE (DECARBOXYLATING)"/>
    <property type="match status" value="1"/>
</dbReference>
<feature type="domain" description="Glycine cleavage system P-protein N-terminal" evidence="6">
    <location>
        <begin position="49"/>
        <end position="485"/>
    </location>
</feature>
<dbReference type="Gene3D" id="3.40.640.10">
    <property type="entry name" value="Type I PLP-dependent aspartate aminotransferase-like (Major domain)"/>
    <property type="match status" value="1"/>
</dbReference>
<dbReference type="InterPro" id="IPR020581">
    <property type="entry name" value="GDC_P"/>
</dbReference>
<dbReference type="InterPro" id="IPR015422">
    <property type="entry name" value="PyrdxlP-dep_Trfase_small"/>
</dbReference>
<proteinExistence type="inferred from homology"/>
<dbReference type="EC" id="1.4.4.2" evidence="4"/>
<dbReference type="AlphaFoldDB" id="A0A934JQ21"/>
<dbReference type="InterPro" id="IPR049315">
    <property type="entry name" value="GDC-P_N"/>
</dbReference>
<dbReference type="EMBL" id="JAEKNS010000020">
    <property type="protein sequence ID" value="MBJ7593501.1"/>
    <property type="molecule type" value="Genomic_DNA"/>
</dbReference>
<comment type="subunit">
    <text evidence="4">The glycine cleavage system is composed of four proteins: P, T, L and H. In this organism, the P 'protein' is a heterodimer of two subunits.</text>
</comment>
<dbReference type="InterPro" id="IPR015424">
    <property type="entry name" value="PyrdxlP-dep_Trfase"/>
</dbReference>
<evidence type="ECO:0000313" key="8">
    <source>
        <dbReference type="Proteomes" id="UP000606991"/>
    </source>
</evidence>
<sequence length="504" mass="53394">MLTVGRLVATSSVYPLRGDLRPRGERPPRGRKGLRRPRLTRRHTCGVAYLPNSDADRTAMLEVVGAGSVSDLFATIPASLRDPTVELPPPLGEQDLVAEVERLAARNHPLSELDNFLGAGVYSRFIPAIVRGTIGRPEFYTAYTPYQAEASQGTLQTIFEFQSMICALTGLDVANASLYDGATAAAEAMMLAVQATGRDRIAVSGAVHPETLRVLRTFAAGRSVSLDVVAARDDVTSIDDVRATLDERHAGLLVQQPTFFGTLETLAGLAEAAHAVGALALCSADPLACTVLVPPADAGFDVCVGDGQPLGVPASFGGPHVGYMAVRQALVRRMPGRLVGITNDHAGRRAYALTLQTREQHIRREHATSNICTNHALVALAATVYMAHMGAGGMREVATVSAQRAHHLADELCAVKGFSLASATPFLWEFVLRCPADAAAVAAAMREQGIVAGLPLGRVDAARADELLVCCTEMTSRPAIDRFVAALTALDTAALPQVRQEVAV</sequence>
<dbReference type="SUPFAM" id="SSF53383">
    <property type="entry name" value="PLP-dependent transferases"/>
    <property type="match status" value="1"/>
</dbReference>
<evidence type="ECO:0000256" key="5">
    <source>
        <dbReference type="SAM" id="MobiDB-lite"/>
    </source>
</evidence>
<evidence type="ECO:0000256" key="3">
    <source>
        <dbReference type="ARBA" id="ARBA00049026"/>
    </source>
</evidence>